<accession>A0A6P2D6C4</accession>
<sequence>MVALASSAGGDRAPKSAPVYNPGDLVRLLTASTASPFVITDVIHVRRLHGEYVRYVIVSGTIELSVDPANVVLIGEAATQAGAPIACEPESAAAEPEVKPAPAPKAEPGSMIEWHTEQNPNPCSVSADGRFEVSQTVKGKSQVVTSDRWTGERMIGDSLFASEEWCEKRLAGFPLMWMTGRSGWAAEFFDSRFTVRQLPDSTTFESVDCRFHVSDPLRRARFETLEIAKKWCEVRAVCRIDGSGAKTTLNYVGPPDSLQS</sequence>
<protein>
    <submittedName>
        <fullName evidence="1">Uncharacterized protein</fullName>
    </submittedName>
</protein>
<dbReference type="KEGG" id="gms:SOIL9_16980"/>
<dbReference type="Proteomes" id="UP000464178">
    <property type="component" value="Chromosome"/>
</dbReference>
<evidence type="ECO:0000313" key="1">
    <source>
        <dbReference type="EMBL" id="VTR96016.1"/>
    </source>
</evidence>
<name>A0A6P2D6C4_9BACT</name>
<keyword evidence="2" id="KW-1185">Reference proteome</keyword>
<dbReference type="AlphaFoldDB" id="A0A6P2D6C4"/>
<dbReference type="EMBL" id="LR593886">
    <property type="protein sequence ID" value="VTR96016.1"/>
    <property type="molecule type" value="Genomic_DNA"/>
</dbReference>
<dbReference type="RefSeq" id="WP_162670358.1">
    <property type="nucleotide sequence ID" value="NZ_LR593886.1"/>
</dbReference>
<reference evidence="1 2" key="1">
    <citation type="submission" date="2019-05" db="EMBL/GenBank/DDBJ databases">
        <authorList>
            <consortium name="Science for Life Laboratories"/>
        </authorList>
    </citation>
    <scope>NUCLEOTIDE SEQUENCE [LARGE SCALE GENOMIC DNA]</scope>
    <source>
        <strain evidence="1">Soil9</strain>
    </source>
</reference>
<evidence type="ECO:0000313" key="2">
    <source>
        <dbReference type="Proteomes" id="UP000464178"/>
    </source>
</evidence>
<organism evidence="1 2">
    <name type="scientific">Gemmata massiliana</name>
    <dbReference type="NCBI Taxonomy" id="1210884"/>
    <lineage>
        <taxon>Bacteria</taxon>
        <taxon>Pseudomonadati</taxon>
        <taxon>Planctomycetota</taxon>
        <taxon>Planctomycetia</taxon>
        <taxon>Gemmatales</taxon>
        <taxon>Gemmataceae</taxon>
        <taxon>Gemmata</taxon>
    </lineage>
</organism>
<gene>
    <name evidence="1" type="ORF">SOIL9_16980</name>
</gene>
<proteinExistence type="predicted"/>